<dbReference type="EMBL" id="JAIQCV010000010">
    <property type="protein sequence ID" value="KAH1055562.1"/>
    <property type="molecule type" value="Genomic_DNA"/>
</dbReference>
<gene>
    <name evidence="1" type="ORF">J1N35_033627</name>
</gene>
<dbReference type="AlphaFoldDB" id="A0A9D3UQJ0"/>
<dbReference type="PANTHER" id="PTHR47481:SF10">
    <property type="entry name" value="COPIA-LIKE POLYPROTEIN_RETROTRANSPOSON"/>
    <property type="match status" value="1"/>
</dbReference>
<evidence type="ECO:0000313" key="2">
    <source>
        <dbReference type="Proteomes" id="UP000828251"/>
    </source>
</evidence>
<evidence type="ECO:0000313" key="1">
    <source>
        <dbReference type="EMBL" id="KAH1055562.1"/>
    </source>
</evidence>
<dbReference type="OrthoDB" id="1002047at2759"/>
<reference evidence="1 2" key="1">
    <citation type="journal article" date="2021" name="Plant Biotechnol. J.">
        <title>Multi-omics assisted identification of the key and species-specific regulatory components of drought-tolerant mechanisms in Gossypium stocksii.</title>
        <authorList>
            <person name="Yu D."/>
            <person name="Ke L."/>
            <person name="Zhang D."/>
            <person name="Wu Y."/>
            <person name="Sun Y."/>
            <person name="Mei J."/>
            <person name="Sun J."/>
            <person name="Sun Y."/>
        </authorList>
    </citation>
    <scope>NUCLEOTIDE SEQUENCE [LARGE SCALE GENOMIC DNA]</scope>
    <source>
        <strain evidence="2">cv. E1</strain>
        <tissue evidence="1">Leaf</tissue>
    </source>
</reference>
<comment type="caution">
    <text evidence="1">The sequence shown here is derived from an EMBL/GenBank/DDBJ whole genome shotgun (WGS) entry which is preliminary data.</text>
</comment>
<dbReference type="Proteomes" id="UP000828251">
    <property type="component" value="Unassembled WGS sequence"/>
</dbReference>
<sequence length="98" mass="10838">MAINHRCEALSPPSRSAFTQKGNLSVKEYVAKIQNTSVLIEASGSRISEAEKVEIVLAGLPPKFDTVITLTLFSSEPLPLQRLINMVLEYENHQTRAV</sequence>
<proteinExistence type="predicted"/>
<accession>A0A9D3UQJ0</accession>
<keyword evidence="2" id="KW-1185">Reference proteome</keyword>
<organism evidence="1 2">
    <name type="scientific">Gossypium stocksii</name>
    <dbReference type="NCBI Taxonomy" id="47602"/>
    <lineage>
        <taxon>Eukaryota</taxon>
        <taxon>Viridiplantae</taxon>
        <taxon>Streptophyta</taxon>
        <taxon>Embryophyta</taxon>
        <taxon>Tracheophyta</taxon>
        <taxon>Spermatophyta</taxon>
        <taxon>Magnoliopsida</taxon>
        <taxon>eudicotyledons</taxon>
        <taxon>Gunneridae</taxon>
        <taxon>Pentapetalae</taxon>
        <taxon>rosids</taxon>
        <taxon>malvids</taxon>
        <taxon>Malvales</taxon>
        <taxon>Malvaceae</taxon>
        <taxon>Malvoideae</taxon>
        <taxon>Gossypium</taxon>
    </lineage>
</organism>
<dbReference type="PANTHER" id="PTHR47481">
    <property type="match status" value="1"/>
</dbReference>
<name>A0A9D3UQJ0_9ROSI</name>
<protein>
    <submittedName>
        <fullName evidence="1">Uncharacterized protein</fullName>
    </submittedName>
</protein>